<keyword evidence="7" id="KW-0812">Transmembrane</keyword>
<evidence type="ECO:0000256" key="2">
    <source>
        <dbReference type="ARBA" id="ARBA00022475"/>
    </source>
</evidence>
<gene>
    <name evidence="8" type="ORF">MEDL_47273</name>
</gene>
<dbReference type="InterPro" id="IPR050569">
    <property type="entry name" value="TAAR"/>
</dbReference>
<keyword evidence="5" id="KW-0807">Transducer</keyword>
<reference evidence="8" key="1">
    <citation type="submission" date="2021-03" db="EMBL/GenBank/DDBJ databases">
        <authorList>
            <person name="Bekaert M."/>
        </authorList>
    </citation>
    <scope>NUCLEOTIDE SEQUENCE</scope>
</reference>
<keyword evidence="2" id="KW-1003">Cell membrane</keyword>
<proteinExistence type="predicted"/>
<evidence type="ECO:0000313" key="8">
    <source>
        <dbReference type="EMBL" id="CAG2234663.1"/>
    </source>
</evidence>
<dbReference type="GO" id="GO:0005886">
    <property type="term" value="C:plasma membrane"/>
    <property type="evidence" value="ECO:0007669"/>
    <property type="project" value="UniProtKB-SubCell"/>
</dbReference>
<evidence type="ECO:0000256" key="7">
    <source>
        <dbReference type="SAM" id="Phobius"/>
    </source>
</evidence>
<feature type="compositionally biased region" description="Basic and acidic residues" evidence="6">
    <location>
        <begin position="357"/>
        <end position="367"/>
    </location>
</feature>
<keyword evidence="7" id="KW-1133">Transmembrane helix</keyword>
<keyword evidence="9" id="KW-1185">Reference proteome</keyword>
<evidence type="ECO:0000256" key="6">
    <source>
        <dbReference type="SAM" id="MobiDB-lite"/>
    </source>
</evidence>
<dbReference type="GO" id="GO:0004930">
    <property type="term" value="F:G protein-coupled receptor activity"/>
    <property type="evidence" value="ECO:0007669"/>
    <property type="project" value="UniProtKB-KW"/>
</dbReference>
<evidence type="ECO:0008006" key="10">
    <source>
        <dbReference type="Google" id="ProtNLM"/>
    </source>
</evidence>
<evidence type="ECO:0000313" key="9">
    <source>
        <dbReference type="Proteomes" id="UP000683360"/>
    </source>
</evidence>
<keyword evidence="7" id="KW-0472">Membrane</keyword>
<name>A0A8S3TWB3_MYTED</name>
<comment type="caution">
    <text evidence="8">The sequence shown here is derived from an EMBL/GenBank/DDBJ whole genome shotgun (WGS) entry which is preliminary data.</text>
</comment>
<feature type="transmembrane region" description="Helical" evidence="7">
    <location>
        <begin position="881"/>
        <end position="901"/>
    </location>
</feature>
<evidence type="ECO:0000256" key="3">
    <source>
        <dbReference type="ARBA" id="ARBA00023040"/>
    </source>
</evidence>
<keyword evidence="3" id="KW-0297">G-protein coupled receptor</keyword>
<feature type="region of interest" description="Disordered" evidence="6">
    <location>
        <begin position="484"/>
        <end position="515"/>
    </location>
</feature>
<protein>
    <recommendedName>
        <fullName evidence="10">G-protein coupled receptors family 1 profile domain-containing protein</fullName>
    </recommendedName>
</protein>
<dbReference type="OrthoDB" id="10321441at2759"/>
<keyword evidence="4" id="KW-0675">Receptor</keyword>
<feature type="transmembrane region" description="Helical" evidence="7">
    <location>
        <begin position="113"/>
        <end position="130"/>
    </location>
</feature>
<comment type="subcellular location">
    <subcellularLocation>
        <location evidence="1">Cell membrane</location>
        <topology evidence="1">Multi-pass membrane protein</topology>
    </subcellularLocation>
</comment>
<feature type="region of interest" description="Disordered" evidence="6">
    <location>
        <begin position="354"/>
        <end position="389"/>
    </location>
</feature>
<feature type="compositionally biased region" description="Basic and acidic residues" evidence="6">
    <location>
        <begin position="484"/>
        <end position="497"/>
    </location>
</feature>
<accession>A0A8S3TWB3</accession>
<feature type="transmembrane region" description="Helical" evidence="7">
    <location>
        <begin position="150"/>
        <end position="169"/>
    </location>
</feature>
<dbReference type="AlphaFoldDB" id="A0A8S3TWB3"/>
<dbReference type="Gene3D" id="1.20.1070.10">
    <property type="entry name" value="Rhodopsin 7-helix transmembrane proteins"/>
    <property type="match status" value="1"/>
</dbReference>
<evidence type="ECO:0000256" key="4">
    <source>
        <dbReference type="ARBA" id="ARBA00023170"/>
    </source>
</evidence>
<dbReference type="PANTHER" id="PTHR24249">
    <property type="entry name" value="HISTAMINE RECEPTOR-RELATED G-PROTEIN COUPLED RECEPTOR"/>
    <property type="match status" value="1"/>
</dbReference>
<sequence length="947" mass="107134">MLVNLKVDILTNQTKFLCNNTNVTCETTTQDQNLATALIAVIILSVAMFLGIISIFAALHKIWSRNWKTQFTLVQLLIVGLVVCGVLAPIQIVRISLMLKKYEFVDLCHFHQFLHLNAEGCIYLTTIILACDKLKRKFCDFNNRLTIKRIFITISWILVLPFVTCIIQASEKNPTSISVFSYDCTLHGRTKKHSHLVESVGCYVFTAIFFTTAIIYMVYIYKLWKQRMMERRRITQDPNFNFNHVDPFVTETSLNGACANIPVAPRSPTGTILPISAYEILEPPHPILKQKTKPDTPRLQVTSIMENANGQIIMENTHTAIDNFKMDDNVILEPCKQKLSQQINVKEAYTRNSINDVSEHLGPRDSLKSSTTGTTNTTGTTTTKDSVRSSISEEIKKESMASAITASTNMDSMFLGATGSSMKESISGQESIYDSVISGINAPSTISHIENTPANNIHIKKMKKQVPSLALDLKDITNFKNDMKTSKQNETSSEDKGGNQSSHSLNSDHDDNSLKLNPLRHTRVCAGNVWHPELVKLNSDIMTANKSSPYRISIKRKKKNNKRKKILKKQNSMDSIGNFSFTSVQSDIDPIGDHMLDTVSSQSYKYNARSIDSFLDDGLANILEQPEQEDNWKGSSSKQGNSIVVDSLDIPEMRMRSNTGNMQDRNHLMVDEHDEFRQRAQSDLTEDKQKRLLETKKFQSLRNRGLSNAGNLLSSQYSIFSLSTDSSFSDVYPEQDQAMKTKIKLITHNNLDSSIDSTDIDSADFDKCPVDLPDYVKISRHHGKESKSKHRRKKLVDSMTQTDEDIFNQDNTETDKMEYPLIRVIRPSDPGTTMQPLSYTSSFKAIKEENDDTKTGEGFMRTLKQSGDQQARQNSELESKCLLDIVKCSLMIIMSFLVFYLPTYVTISLLDRFPTDMGLNLLMVARSIEYLYFCFAPKIYLYADEIL</sequence>
<feature type="transmembrane region" description="Helical" evidence="7">
    <location>
        <begin position="203"/>
        <end position="224"/>
    </location>
</feature>
<dbReference type="EMBL" id="CAJPWZ010002261">
    <property type="protein sequence ID" value="CAG2234663.1"/>
    <property type="molecule type" value="Genomic_DNA"/>
</dbReference>
<feature type="transmembrane region" description="Helical" evidence="7">
    <location>
        <begin position="37"/>
        <end position="59"/>
    </location>
</feature>
<evidence type="ECO:0000256" key="5">
    <source>
        <dbReference type="ARBA" id="ARBA00023224"/>
    </source>
</evidence>
<dbReference type="PANTHER" id="PTHR24249:SF372">
    <property type="entry name" value="G-PROTEIN COUPLED RECEPTORS FAMILY 1 PROFILE DOMAIN-CONTAINING PROTEIN"/>
    <property type="match status" value="1"/>
</dbReference>
<organism evidence="8 9">
    <name type="scientific">Mytilus edulis</name>
    <name type="common">Blue mussel</name>
    <dbReference type="NCBI Taxonomy" id="6550"/>
    <lineage>
        <taxon>Eukaryota</taxon>
        <taxon>Metazoa</taxon>
        <taxon>Spiralia</taxon>
        <taxon>Lophotrochozoa</taxon>
        <taxon>Mollusca</taxon>
        <taxon>Bivalvia</taxon>
        <taxon>Autobranchia</taxon>
        <taxon>Pteriomorphia</taxon>
        <taxon>Mytilida</taxon>
        <taxon>Mytiloidea</taxon>
        <taxon>Mytilidae</taxon>
        <taxon>Mytilinae</taxon>
        <taxon>Mytilus</taxon>
    </lineage>
</organism>
<feature type="compositionally biased region" description="Low complexity" evidence="6">
    <location>
        <begin position="371"/>
        <end position="383"/>
    </location>
</feature>
<dbReference type="Proteomes" id="UP000683360">
    <property type="component" value="Unassembled WGS sequence"/>
</dbReference>
<evidence type="ECO:0000256" key="1">
    <source>
        <dbReference type="ARBA" id="ARBA00004651"/>
    </source>
</evidence>
<feature type="transmembrane region" description="Helical" evidence="7">
    <location>
        <begin position="71"/>
        <end position="93"/>
    </location>
</feature>